<dbReference type="GeneID" id="35870611"/>
<evidence type="ECO:0000256" key="4">
    <source>
        <dbReference type="ARBA" id="ARBA00023136"/>
    </source>
</evidence>
<keyword evidence="2" id="KW-0812">Transmembrane</keyword>
<dbReference type="GO" id="GO:0005886">
    <property type="term" value="C:plasma membrane"/>
    <property type="evidence" value="ECO:0007669"/>
    <property type="project" value="InterPro"/>
</dbReference>
<accession>A0A1I5SCU1</accession>
<sequence>MMRWIKRLLVTVFFVMVFVFVVVGAFLITPGGVKFAVWGAQEALPELSIEDQEGAVLNGFTLKGVSYQSPAFSLTSDSLFLDINAKCLLTPVLCIDGLTADGLVVMVGETAPSPEDNTPSEPVTEISTPVPLFLSGVALSDITLDILGTKVHWDSLTTAAQMQRSTLTLKPTTWQGISVTLPPASNDTSANTSTSVPQAQKQALALPEVNIPLNVVIERFELKDADLHLPEKQTIHQFLLEGSAGGNDITIKQLVLDAEQGKVSLNGDVSLKGEYPLTLDALAKVRMAPLGGHSLKLDAKGDLKALELDAALKGVLAATLSGKLNMIDPDIPFSLLLTSRNLQWPIDKPAEYRLSSTALRANGSLADYRATLKTSATGDVIPDMTLSTNLSGSLSKIALSNFKLDTLGGNIAGSANADWAKQVNWKTTLSFNDIQPGLKWPEAEGQLSGTFTNKGRLTSQGGWQVEVPELDIQGTIREQALTLIGQVDASDVKGKGDLLVETQGLSLRHGPNRVDVSGQIDKALDLDVLLDLPSLSASLPQAKGSVKGDVALSGTLDAPTASVNLNASTLAWEELVSVKSVKMRGSVSPLPIVSGGLVVDVAGVKAEGVDVSTLSLRASGDESDQTVSLNVDGTPVGVELALQGQLDRKTGWKGKLYASKLTTPVGPWTLENDVPLAVDFKTSSVDVGAFCWTQHQSRVCLDKPAKVADSGEASVSIVDFNLDILQAYLPVTTMIQGELDAKADVGWTPNALPTVKASVSLSKGQVVEQMDLPLTFGWDKLDLNAVLANEKLNADFDLDLTNNGSVTLNAEMTKLSSENRALKSAFLLEGVNLDFLSAALGEDSILKGELNGNVVLNGALDAPSATGNIDLTGLKLQSLAAPVEITQGQIGIDLKGYKGQLDGGIKTPDGDLTLSGTADWTKLDAWLASLNVAGERLKVVVPPMVALEVSPNMTLKANPKQIDVTGKVSVPWGRIIVETLPESAVQVSSDVVLLNDELQPISKEEAPPITINAAINVNIGDDVRLEAFGLKTLLVGDLNVASNRKGPSVSGDINLEEGTYRSFGQDLTIKKGQILFNGPPEQPYLQIEAIRNPNAIEDNVEAGIRVTGPADAPEVSVFSDPAMPQANALSYLVRGRNLDSESDGNGMTSMLIGLGLSQSGKLVGQLGEAFGVQDLSVDTSGSGDDEKVEVSGYILPGLQVKYGVGIFTSLPEFTVRYRLLTDLYLEAVSGADNAVDLLYQFSIK</sequence>
<evidence type="ECO:0000256" key="3">
    <source>
        <dbReference type="ARBA" id="ARBA00022989"/>
    </source>
</evidence>
<dbReference type="Pfam" id="PF04357">
    <property type="entry name" value="TamB"/>
    <property type="match status" value="1"/>
</dbReference>
<feature type="domain" description="Translocation and assembly module TamB C-terminal" evidence="5">
    <location>
        <begin position="909"/>
        <end position="1241"/>
    </location>
</feature>
<comment type="subcellular location">
    <subcellularLocation>
        <location evidence="1">Membrane</location>
        <topology evidence="1">Single-pass membrane protein</topology>
    </subcellularLocation>
</comment>
<dbReference type="RefSeq" id="WP_017013329.1">
    <property type="nucleotide sequence ID" value="NZ_FOWR01000021.1"/>
</dbReference>
<dbReference type="GO" id="GO:0097347">
    <property type="term" value="C:TAM protein secretion complex"/>
    <property type="evidence" value="ECO:0007669"/>
    <property type="project" value="TreeGrafter"/>
</dbReference>
<evidence type="ECO:0000313" key="7">
    <source>
        <dbReference type="Proteomes" id="UP000182692"/>
    </source>
</evidence>
<dbReference type="STRING" id="1121869.SAMN03084138_02828"/>
<dbReference type="OrthoDB" id="5555605at2"/>
<proteinExistence type="predicted"/>
<dbReference type="AlphaFoldDB" id="A0A1I5SCU1"/>
<name>A0A1I5SCU1_9GAMM</name>
<reference evidence="6 7" key="1">
    <citation type="submission" date="2016-10" db="EMBL/GenBank/DDBJ databases">
        <authorList>
            <person name="de Groot N.N."/>
        </authorList>
    </citation>
    <scope>NUCLEOTIDE SEQUENCE [LARGE SCALE GENOMIC DNA]</scope>
    <source>
        <strain evidence="6 7">DSM 15893</strain>
    </source>
</reference>
<dbReference type="PANTHER" id="PTHR36985:SF1">
    <property type="entry name" value="TRANSLOCATION AND ASSEMBLY MODULE SUBUNIT TAMB"/>
    <property type="match status" value="1"/>
</dbReference>
<dbReference type="GO" id="GO:0009306">
    <property type="term" value="P:protein secretion"/>
    <property type="evidence" value="ECO:0007669"/>
    <property type="project" value="InterPro"/>
</dbReference>
<dbReference type="EMBL" id="FOWR01000021">
    <property type="protein sequence ID" value="SFP68126.1"/>
    <property type="molecule type" value="Genomic_DNA"/>
</dbReference>
<organism evidence="6 7">
    <name type="scientific">Enterovibrio norvegicus DSM 15893</name>
    <dbReference type="NCBI Taxonomy" id="1121869"/>
    <lineage>
        <taxon>Bacteria</taxon>
        <taxon>Pseudomonadati</taxon>
        <taxon>Pseudomonadota</taxon>
        <taxon>Gammaproteobacteria</taxon>
        <taxon>Vibrionales</taxon>
        <taxon>Vibrionaceae</taxon>
        <taxon>Enterovibrio</taxon>
    </lineage>
</organism>
<evidence type="ECO:0000256" key="2">
    <source>
        <dbReference type="ARBA" id="ARBA00022692"/>
    </source>
</evidence>
<evidence type="ECO:0000259" key="5">
    <source>
        <dbReference type="Pfam" id="PF04357"/>
    </source>
</evidence>
<dbReference type="PANTHER" id="PTHR36985">
    <property type="entry name" value="TRANSLOCATION AND ASSEMBLY MODULE SUBUNIT TAMB"/>
    <property type="match status" value="1"/>
</dbReference>
<evidence type="ECO:0000313" key="6">
    <source>
        <dbReference type="EMBL" id="SFP68126.1"/>
    </source>
</evidence>
<dbReference type="InterPro" id="IPR007452">
    <property type="entry name" value="TamB_C"/>
</dbReference>
<keyword evidence="3" id="KW-1133">Transmembrane helix</keyword>
<protein>
    <submittedName>
        <fullName evidence="6">Translocation and assembly module TamB</fullName>
    </submittedName>
</protein>
<keyword evidence="4" id="KW-0472">Membrane</keyword>
<gene>
    <name evidence="6" type="ORF">SAMN03084138_02828</name>
</gene>
<dbReference type="Proteomes" id="UP000182692">
    <property type="component" value="Unassembled WGS sequence"/>
</dbReference>
<evidence type="ECO:0000256" key="1">
    <source>
        <dbReference type="ARBA" id="ARBA00004167"/>
    </source>
</evidence>